<sequence length="444" mass="50611">MERGMEQEDEDEFVEEPMSADFDVGSINDPIAIDEPANHEVDVKPSTVNSAGIDLDLLFNDYSDYALMNRLLFIADVCPPLKVDALKMLIDYVLKRVDSAKASGIHGTESIPELDKTWVDVTTVKANSRLEAFLVEFKRQKDEAVKESIRRALEDVFHQYVQMGNLQEALKLYGRGMREYCTAPNQVIQMLINWINVTVYAEQWSKLSVLLPQAERAIVEIMERENTPTSATLANPYTQLQMTGKSGNKNQKEFVLSSKAKLLAVSGLANLQDKKFKEAAEKFMLVDLDVLNYPQLLSASDVAVYGVMFCKSQFGACLDILHDLRDQLLLNIYLAPHINVLYTSIRQSAIIQYFDSYFTADINQMATEFRTTAEQMESELVTLIERGQLKAKIDSYNKVLHAKFSDNRTDIYNRIMALRKRLDHRINAILLRAAILNHRIYEQK</sequence>
<organism evidence="8 9">
    <name type="scientific">Globodera pallida</name>
    <name type="common">Potato cyst nematode worm</name>
    <name type="synonym">Heterodera pallida</name>
    <dbReference type="NCBI Taxonomy" id="36090"/>
    <lineage>
        <taxon>Eukaryota</taxon>
        <taxon>Metazoa</taxon>
        <taxon>Ecdysozoa</taxon>
        <taxon>Nematoda</taxon>
        <taxon>Chromadorea</taxon>
        <taxon>Rhabditida</taxon>
        <taxon>Tylenchina</taxon>
        <taxon>Tylenchomorpha</taxon>
        <taxon>Tylenchoidea</taxon>
        <taxon>Heteroderidae</taxon>
        <taxon>Heteroderinae</taxon>
        <taxon>Globodera</taxon>
    </lineage>
</organism>
<keyword evidence="5" id="KW-0736">Signalosome</keyword>
<reference evidence="8" key="1">
    <citation type="submission" date="2014-05" db="EMBL/GenBank/DDBJ databases">
        <title>The genome and life-stage specific transcriptomes of Globodera pallida elucidate key aspects of plant parasitism by a cyst nematode.</title>
        <authorList>
            <person name="Cotton J.A."/>
            <person name="Lilley C.J."/>
            <person name="Jones L.M."/>
            <person name="Kikuchi T."/>
            <person name="Reid A.J."/>
            <person name="Thorpe P."/>
            <person name="Tsai I.J."/>
            <person name="Beasley H."/>
            <person name="Blok V."/>
            <person name="Cock P.J.A."/>
            <person name="Van den Akker S.E."/>
            <person name="Holroyd N."/>
            <person name="Hunt M."/>
            <person name="Mantelin S."/>
            <person name="Naghra H."/>
            <person name="Pain A."/>
            <person name="Palomares-Rius J.E."/>
            <person name="Zarowiecki M."/>
            <person name="Berriman M."/>
            <person name="Jones J.T."/>
            <person name="Urwin P.E."/>
        </authorList>
    </citation>
    <scope>NUCLEOTIDE SEQUENCE [LARGE SCALE GENOMIC DNA]</scope>
    <source>
        <strain evidence="8">Lindley</strain>
    </source>
</reference>
<evidence type="ECO:0000313" key="9">
    <source>
        <dbReference type="WBParaSite" id="GPLIN_000372900"/>
    </source>
</evidence>
<dbReference type="InterPro" id="IPR045135">
    <property type="entry name" value="Rpn7_N"/>
</dbReference>
<dbReference type="Pfam" id="PF10602">
    <property type="entry name" value="RPN7"/>
    <property type="match status" value="1"/>
</dbReference>
<dbReference type="InterPro" id="IPR019585">
    <property type="entry name" value="Rpn7/CSN1"/>
</dbReference>
<reference evidence="9" key="2">
    <citation type="submission" date="2016-06" db="UniProtKB">
        <authorList>
            <consortium name="WormBaseParasite"/>
        </authorList>
    </citation>
    <scope>IDENTIFICATION</scope>
</reference>
<dbReference type="Pfam" id="PF01399">
    <property type="entry name" value="PCI"/>
    <property type="match status" value="1"/>
</dbReference>
<evidence type="ECO:0000256" key="2">
    <source>
        <dbReference type="ARBA" id="ARBA00004496"/>
    </source>
</evidence>
<evidence type="ECO:0000256" key="6">
    <source>
        <dbReference type="ARBA" id="ARBA00023242"/>
    </source>
</evidence>
<dbReference type="SMART" id="SM00088">
    <property type="entry name" value="PINT"/>
    <property type="match status" value="1"/>
</dbReference>
<keyword evidence="4" id="KW-0963">Cytoplasm</keyword>
<evidence type="ECO:0000259" key="7">
    <source>
        <dbReference type="PROSITE" id="PS50250"/>
    </source>
</evidence>
<dbReference type="AlphaFoldDB" id="A0A183BSZ3"/>
<dbReference type="PANTHER" id="PTHR14145:SF2">
    <property type="entry name" value="COP9 SIGNALOSOME COMPLEX SUBUNIT 1"/>
    <property type="match status" value="1"/>
</dbReference>
<feature type="domain" description="PCI" evidence="7">
    <location>
        <begin position="213"/>
        <end position="407"/>
    </location>
</feature>
<dbReference type="PANTHER" id="PTHR14145">
    <property type="entry name" value="26S PROTESOME SUBUNIT 6"/>
    <property type="match status" value="1"/>
</dbReference>
<protein>
    <submittedName>
        <fullName evidence="9">PCI domain-containing protein</fullName>
    </submittedName>
</protein>
<evidence type="ECO:0000256" key="3">
    <source>
        <dbReference type="ARBA" id="ARBA00008793"/>
    </source>
</evidence>
<dbReference type="Gene3D" id="1.25.40.570">
    <property type="match status" value="1"/>
</dbReference>
<evidence type="ECO:0000256" key="4">
    <source>
        <dbReference type="ARBA" id="ARBA00022490"/>
    </source>
</evidence>
<comment type="subcellular location">
    <subcellularLocation>
        <location evidence="2">Cytoplasm</location>
    </subcellularLocation>
    <subcellularLocation>
        <location evidence="1">Nucleus</location>
    </subcellularLocation>
</comment>
<comment type="similarity">
    <text evidence="3">Belongs to the CSN1 family.</text>
</comment>
<evidence type="ECO:0000256" key="1">
    <source>
        <dbReference type="ARBA" id="ARBA00004123"/>
    </source>
</evidence>
<dbReference type="InterPro" id="IPR000717">
    <property type="entry name" value="PCI_dom"/>
</dbReference>
<dbReference type="GO" id="GO:0005737">
    <property type="term" value="C:cytoplasm"/>
    <property type="evidence" value="ECO:0007669"/>
    <property type="project" value="UniProtKB-SubCell"/>
</dbReference>
<proteinExistence type="inferred from homology"/>
<dbReference type="GO" id="GO:0008180">
    <property type="term" value="C:COP9 signalosome"/>
    <property type="evidence" value="ECO:0007669"/>
    <property type="project" value="UniProtKB-KW"/>
</dbReference>
<dbReference type="InterPro" id="IPR036390">
    <property type="entry name" value="WH_DNA-bd_sf"/>
</dbReference>
<evidence type="ECO:0000313" key="8">
    <source>
        <dbReference type="Proteomes" id="UP000050741"/>
    </source>
</evidence>
<dbReference type="PROSITE" id="PS50250">
    <property type="entry name" value="PCI"/>
    <property type="match status" value="1"/>
</dbReference>
<dbReference type="WBParaSite" id="GPLIN_000372900">
    <property type="protein sequence ID" value="GPLIN_000372900"/>
    <property type="gene ID" value="GPLIN_000372900"/>
</dbReference>
<name>A0A183BSZ3_GLOPA</name>
<keyword evidence="6" id="KW-0539">Nucleus</keyword>
<dbReference type="Proteomes" id="UP000050741">
    <property type="component" value="Unassembled WGS sequence"/>
</dbReference>
<accession>A0A183BSZ3</accession>
<keyword evidence="8" id="KW-1185">Reference proteome</keyword>
<evidence type="ECO:0000256" key="5">
    <source>
        <dbReference type="ARBA" id="ARBA00022790"/>
    </source>
</evidence>
<dbReference type="SUPFAM" id="SSF46785">
    <property type="entry name" value="Winged helix' DNA-binding domain"/>
    <property type="match status" value="1"/>
</dbReference>